<sequence>MSTTKAIVIQAAKDARIQSIAVPTLKDDNILVQTKAVALNPTDWKHIDYLASPGARVGCDYSGVVLAVGSKVTNGLKVGDRVWGLVHGSNAVDHEDGGFGEVITARGDIQSRIPDNLSFEEAATLGVGLFTVGQGLYQSLGLPLPSLENPPAASDNYILIYGGSTATGALAIQYAKLSGWKVVTTASPRNFDYLKSLGADKVFDYNSASVAADIRAYTNNAIKHVFDCVSEGSSLSISANSFGPEGGIYSALLTIDAKVLTSVNSKITVKNTLAYTAMGRAFTIGANALPAIPSDFEFAKKFAVLSNSLLAASKIKVHTPSVNESGAGLEGVLKGLQLMREGKVSGKKLVYTLAPQIKAIVIQGPKDARVVNILPPVLRDDFILVQTKAVALNPTDWKHIDYFASKGARVGCDYAGVVLEVGPKVTNGLKKGDRVWGVVHGSNAVNHEDGSFGEIIAAKGDIQSKIPDNLSYEDAATLGVGIFTVGQGLYQSLGLPHPSATPTPTNNTILIYGGSTATGALAIQFAKLSGWKVVTTASPRNFDYLTSLGADKIFDYNSPTVAADIRAYTNNTLTHVFDCVSEGSSIPISANAISTNGGTYSNLLGVEASKLTSINPAIVVKSTMAYTVIGKGFKMGDWLNIPDIPSDFEFAKGWAVLSNSLLASGKVKVHTPSVNEGGVGLEGVLHGLQLMREGKVSGKKLVYTL</sequence>
<dbReference type="SUPFAM" id="SSF50129">
    <property type="entry name" value="GroES-like"/>
    <property type="match status" value="2"/>
</dbReference>
<dbReference type="InterPro" id="IPR013149">
    <property type="entry name" value="ADH-like_C"/>
</dbReference>
<keyword evidence="3" id="KW-1185">Reference proteome</keyword>
<dbReference type="InterPro" id="IPR047122">
    <property type="entry name" value="Trans-enoyl_RdTase-like"/>
</dbReference>
<proteinExistence type="predicted"/>
<dbReference type="Gene3D" id="3.40.50.720">
    <property type="entry name" value="NAD(P)-binding Rossmann-like Domain"/>
    <property type="match status" value="2"/>
</dbReference>
<dbReference type="Pfam" id="PF00107">
    <property type="entry name" value="ADH_zinc_N"/>
    <property type="match status" value="2"/>
</dbReference>
<dbReference type="Pfam" id="PF08240">
    <property type="entry name" value="ADH_N"/>
    <property type="match status" value="2"/>
</dbReference>
<accession>A0A1Y2BGH1</accession>
<evidence type="ECO:0000313" key="2">
    <source>
        <dbReference type="EMBL" id="ORY33904.1"/>
    </source>
</evidence>
<dbReference type="PANTHER" id="PTHR45348">
    <property type="entry name" value="HYPOTHETICAL OXIDOREDUCTASE (EUROFUNG)"/>
    <property type="match status" value="1"/>
</dbReference>
<dbReference type="CDD" id="cd08249">
    <property type="entry name" value="enoyl_reductase_like"/>
    <property type="match status" value="2"/>
</dbReference>
<evidence type="ECO:0000259" key="1">
    <source>
        <dbReference type="SMART" id="SM00829"/>
    </source>
</evidence>
<name>A0A1Y2BGH1_9FUNG</name>
<dbReference type="GO" id="GO:0016651">
    <property type="term" value="F:oxidoreductase activity, acting on NAD(P)H"/>
    <property type="evidence" value="ECO:0007669"/>
    <property type="project" value="InterPro"/>
</dbReference>
<organism evidence="2 3">
    <name type="scientific">Rhizoclosmatium globosum</name>
    <dbReference type="NCBI Taxonomy" id="329046"/>
    <lineage>
        <taxon>Eukaryota</taxon>
        <taxon>Fungi</taxon>
        <taxon>Fungi incertae sedis</taxon>
        <taxon>Chytridiomycota</taxon>
        <taxon>Chytridiomycota incertae sedis</taxon>
        <taxon>Chytridiomycetes</taxon>
        <taxon>Chytridiales</taxon>
        <taxon>Chytriomycetaceae</taxon>
        <taxon>Rhizoclosmatium</taxon>
    </lineage>
</organism>
<dbReference type="SUPFAM" id="SSF51735">
    <property type="entry name" value="NAD(P)-binding Rossmann-fold domains"/>
    <property type="match status" value="2"/>
</dbReference>
<dbReference type="PANTHER" id="PTHR45348:SF2">
    <property type="entry name" value="ZINC-TYPE ALCOHOL DEHYDROGENASE-LIKE PROTEIN C2E1P3.01"/>
    <property type="match status" value="1"/>
</dbReference>
<evidence type="ECO:0000313" key="3">
    <source>
        <dbReference type="Proteomes" id="UP000193642"/>
    </source>
</evidence>
<dbReference type="SMART" id="SM00829">
    <property type="entry name" value="PKS_ER"/>
    <property type="match status" value="1"/>
</dbReference>
<dbReference type="OrthoDB" id="9992527at2759"/>
<dbReference type="InterPro" id="IPR013154">
    <property type="entry name" value="ADH-like_N"/>
</dbReference>
<dbReference type="InterPro" id="IPR036291">
    <property type="entry name" value="NAD(P)-bd_dom_sf"/>
</dbReference>
<dbReference type="Proteomes" id="UP000193642">
    <property type="component" value="Unassembled WGS sequence"/>
</dbReference>
<dbReference type="EMBL" id="MCGO01000066">
    <property type="protein sequence ID" value="ORY33904.1"/>
    <property type="molecule type" value="Genomic_DNA"/>
</dbReference>
<dbReference type="InterPro" id="IPR011032">
    <property type="entry name" value="GroES-like_sf"/>
</dbReference>
<protein>
    <submittedName>
        <fullName evidence="2">GroES-like protein</fullName>
    </submittedName>
</protein>
<reference evidence="2 3" key="1">
    <citation type="submission" date="2016-07" db="EMBL/GenBank/DDBJ databases">
        <title>Pervasive Adenine N6-methylation of Active Genes in Fungi.</title>
        <authorList>
            <consortium name="DOE Joint Genome Institute"/>
            <person name="Mondo S.J."/>
            <person name="Dannebaum R.O."/>
            <person name="Kuo R.C."/>
            <person name="Labutti K."/>
            <person name="Haridas S."/>
            <person name="Kuo A."/>
            <person name="Salamov A."/>
            <person name="Ahrendt S.R."/>
            <person name="Lipzen A."/>
            <person name="Sullivan W."/>
            <person name="Andreopoulos W.B."/>
            <person name="Clum A."/>
            <person name="Lindquist E."/>
            <person name="Daum C."/>
            <person name="Ramamoorthy G.K."/>
            <person name="Gryganskyi A."/>
            <person name="Culley D."/>
            <person name="Magnuson J.K."/>
            <person name="James T.Y."/>
            <person name="O'Malley M.A."/>
            <person name="Stajich J.E."/>
            <person name="Spatafora J.W."/>
            <person name="Visel A."/>
            <person name="Grigoriev I.V."/>
        </authorList>
    </citation>
    <scope>NUCLEOTIDE SEQUENCE [LARGE SCALE GENOMIC DNA]</scope>
    <source>
        <strain evidence="2 3">JEL800</strain>
    </source>
</reference>
<dbReference type="InterPro" id="IPR020843">
    <property type="entry name" value="ER"/>
</dbReference>
<dbReference type="Gene3D" id="3.90.180.10">
    <property type="entry name" value="Medium-chain alcohol dehydrogenases, catalytic domain"/>
    <property type="match status" value="2"/>
</dbReference>
<dbReference type="AlphaFoldDB" id="A0A1Y2BGH1"/>
<dbReference type="STRING" id="329046.A0A1Y2BGH1"/>
<gene>
    <name evidence="2" type="ORF">BCR33DRAFT_856171</name>
</gene>
<feature type="domain" description="Enoyl reductase (ER)" evidence="1">
    <location>
        <begin position="15"/>
        <end position="350"/>
    </location>
</feature>
<comment type="caution">
    <text evidence="2">The sequence shown here is derived from an EMBL/GenBank/DDBJ whole genome shotgun (WGS) entry which is preliminary data.</text>
</comment>